<keyword evidence="2" id="KW-1185">Reference proteome</keyword>
<proteinExistence type="predicted"/>
<name>A0ACC2WTN9_9TREE</name>
<organism evidence="1 2">
    <name type="scientific">Naganishia cerealis</name>
    <dbReference type="NCBI Taxonomy" id="610337"/>
    <lineage>
        <taxon>Eukaryota</taxon>
        <taxon>Fungi</taxon>
        <taxon>Dikarya</taxon>
        <taxon>Basidiomycota</taxon>
        <taxon>Agaricomycotina</taxon>
        <taxon>Tremellomycetes</taxon>
        <taxon>Filobasidiales</taxon>
        <taxon>Filobasidiaceae</taxon>
        <taxon>Naganishia</taxon>
    </lineage>
</organism>
<evidence type="ECO:0000313" key="1">
    <source>
        <dbReference type="EMBL" id="KAJ9113897.1"/>
    </source>
</evidence>
<comment type="caution">
    <text evidence="1">The sequence shown here is derived from an EMBL/GenBank/DDBJ whole genome shotgun (WGS) entry which is preliminary data.</text>
</comment>
<accession>A0ACC2WTN9</accession>
<reference evidence="1" key="1">
    <citation type="submission" date="2023-04" db="EMBL/GenBank/DDBJ databases">
        <title>Draft Genome sequencing of Naganishia species isolated from polar environments using Oxford Nanopore Technology.</title>
        <authorList>
            <person name="Leo P."/>
            <person name="Venkateswaran K."/>
        </authorList>
    </citation>
    <scope>NUCLEOTIDE SEQUENCE</scope>
    <source>
        <strain evidence="1">MNA-CCFEE 5261</strain>
    </source>
</reference>
<dbReference type="EMBL" id="JASBWR010000001">
    <property type="protein sequence ID" value="KAJ9113897.1"/>
    <property type="molecule type" value="Genomic_DNA"/>
</dbReference>
<gene>
    <name evidence="1" type="ORF">QFC19_000091</name>
</gene>
<evidence type="ECO:0000313" key="2">
    <source>
        <dbReference type="Proteomes" id="UP001241377"/>
    </source>
</evidence>
<sequence>MVALWAALLRSGLPPDILEDVNFAIYGLGDSSYEKFCYAGKILARRMISLGANLLRARTIANTENGSYPILDQELERKLRINEREDDDTDEFGATACLAWGDERAPEGYEETFLPWLDRTTSAMLPMLHPPPPATLQVPPTTSLPPPLYRICKVSHTASVPSVKGNGVHDSQKNMGESLSSGDDELEPGWIWTRLGWNKRVTDEGWFQDVREIHLELEQALE</sequence>
<dbReference type="Proteomes" id="UP001241377">
    <property type="component" value="Unassembled WGS sequence"/>
</dbReference>
<protein>
    <submittedName>
        <fullName evidence="1">Uncharacterized protein</fullName>
    </submittedName>
</protein>